<dbReference type="InterPro" id="IPR023210">
    <property type="entry name" value="NADP_OxRdtase_dom"/>
</dbReference>
<dbReference type="InterPro" id="IPR036812">
    <property type="entry name" value="NAD(P)_OxRdtase_dom_sf"/>
</dbReference>
<dbReference type="PANTHER" id="PTHR43312">
    <property type="entry name" value="D-THREO-ALDOSE 1-DEHYDROGENASE"/>
    <property type="match status" value="1"/>
</dbReference>
<evidence type="ECO:0000313" key="2">
    <source>
        <dbReference type="EMBL" id="GAA1810576.1"/>
    </source>
</evidence>
<gene>
    <name evidence="2" type="ORF">GCM10009682_35250</name>
</gene>
<dbReference type="EMBL" id="BAAALT010000103">
    <property type="protein sequence ID" value="GAA1810576.1"/>
    <property type="molecule type" value="Genomic_DNA"/>
</dbReference>
<dbReference type="SUPFAM" id="SSF51430">
    <property type="entry name" value="NAD(P)-linked oxidoreductase"/>
    <property type="match status" value="1"/>
</dbReference>
<dbReference type="InterPro" id="IPR053135">
    <property type="entry name" value="AKR2_Oxidoreductase"/>
</dbReference>
<dbReference type="Pfam" id="PF00248">
    <property type="entry name" value="Aldo_ket_red"/>
    <property type="match status" value="1"/>
</dbReference>
<dbReference type="PANTHER" id="PTHR43312:SF1">
    <property type="entry name" value="NADP-DEPENDENT OXIDOREDUCTASE DOMAIN-CONTAINING PROTEIN"/>
    <property type="match status" value="1"/>
</dbReference>
<dbReference type="Gene3D" id="3.20.20.100">
    <property type="entry name" value="NADP-dependent oxidoreductase domain"/>
    <property type="match status" value="1"/>
</dbReference>
<accession>A0ABP4YC75</accession>
<sequence>MNTVSDAPPRLPVARRGDYAQSRLVLGTAQLGMAYGVANRAGRPADDVAARLLATAADLGVTHLDTARAYGDSEDRIGDLATDLPLRVVTKVAPQGPDATPASVRASVTRSLAALRRPGPHTLLLHRAADAAVGWPTLHEYAATGAADRIGVSVQSPDELRSVLTLPGLGYVQLPCNALDRRWLAPDLAALLAGRPELVVTVRSVYLQGLLTAGRAVTWPHVTDAHRDTIVDSLDRVAAALGRADRADLCVAYVLSLPWVTSIVVGAETEAQLRRNAALAARRPLTPAEGAVVRAALPDIPAPLLDPAQWP</sequence>
<evidence type="ECO:0000259" key="1">
    <source>
        <dbReference type="Pfam" id="PF00248"/>
    </source>
</evidence>
<reference evidence="3" key="1">
    <citation type="journal article" date="2019" name="Int. J. Syst. Evol. Microbiol.">
        <title>The Global Catalogue of Microorganisms (GCM) 10K type strain sequencing project: providing services to taxonomists for standard genome sequencing and annotation.</title>
        <authorList>
            <consortium name="The Broad Institute Genomics Platform"/>
            <consortium name="The Broad Institute Genome Sequencing Center for Infectious Disease"/>
            <person name="Wu L."/>
            <person name="Ma J."/>
        </authorList>
    </citation>
    <scope>NUCLEOTIDE SEQUENCE [LARGE SCALE GENOMIC DNA]</scope>
    <source>
        <strain evidence="3">JCM 13250</strain>
    </source>
</reference>
<comment type="caution">
    <text evidence="2">The sequence shown here is derived from an EMBL/GenBank/DDBJ whole genome shotgun (WGS) entry which is preliminary data.</text>
</comment>
<dbReference type="RefSeq" id="WP_344132852.1">
    <property type="nucleotide sequence ID" value="NZ_BAAALT010000103.1"/>
</dbReference>
<dbReference type="CDD" id="cd19097">
    <property type="entry name" value="AKR_unchar"/>
    <property type="match status" value="1"/>
</dbReference>
<dbReference type="Proteomes" id="UP001500218">
    <property type="component" value="Unassembled WGS sequence"/>
</dbReference>
<protein>
    <submittedName>
        <fullName evidence="2">Aldo/keto reductase</fullName>
    </submittedName>
</protein>
<keyword evidence="3" id="KW-1185">Reference proteome</keyword>
<evidence type="ECO:0000313" key="3">
    <source>
        <dbReference type="Proteomes" id="UP001500218"/>
    </source>
</evidence>
<feature type="domain" description="NADP-dependent oxidoreductase" evidence="1">
    <location>
        <begin position="23"/>
        <end position="291"/>
    </location>
</feature>
<proteinExistence type="predicted"/>
<name>A0ABP4YC75_9ACTN</name>
<organism evidence="2 3">
    <name type="scientific">Luedemannella flava</name>
    <dbReference type="NCBI Taxonomy" id="349316"/>
    <lineage>
        <taxon>Bacteria</taxon>
        <taxon>Bacillati</taxon>
        <taxon>Actinomycetota</taxon>
        <taxon>Actinomycetes</taxon>
        <taxon>Micromonosporales</taxon>
        <taxon>Micromonosporaceae</taxon>
        <taxon>Luedemannella</taxon>
    </lineage>
</organism>